<gene>
    <name evidence="2" type="ORF">KP509_39G011400</name>
</gene>
<proteinExistence type="predicted"/>
<dbReference type="Proteomes" id="UP000825935">
    <property type="component" value="Chromosome 39"/>
</dbReference>
<evidence type="ECO:0000256" key="1">
    <source>
        <dbReference type="SAM" id="Phobius"/>
    </source>
</evidence>
<keyword evidence="1" id="KW-0812">Transmembrane</keyword>
<dbReference type="AlphaFoldDB" id="A0A8T2PYS6"/>
<evidence type="ECO:0000313" key="3">
    <source>
        <dbReference type="Proteomes" id="UP000825935"/>
    </source>
</evidence>
<evidence type="ECO:0000313" key="2">
    <source>
        <dbReference type="EMBL" id="KAH7276546.1"/>
    </source>
</evidence>
<keyword evidence="1" id="KW-1133">Transmembrane helix</keyword>
<name>A0A8T2PYS6_CERRI</name>
<keyword evidence="1" id="KW-0472">Membrane</keyword>
<keyword evidence="3" id="KW-1185">Reference proteome</keyword>
<organism evidence="2 3">
    <name type="scientific">Ceratopteris richardii</name>
    <name type="common">Triangle waterfern</name>
    <dbReference type="NCBI Taxonomy" id="49495"/>
    <lineage>
        <taxon>Eukaryota</taxon>
        <taxon>Viridiplantae</taxon>
        <taxon>Streptophyta</taxon>
        <taxon>Embryophyta</taxon>
        <taxon>Tracheophyta</taxon>
        <taxon>Polypodiopsida</taxon>
        <taxon>Polypodiidae</taxon>
        <taxon>Polypodiales</taxon>
        <taxon>Pteridineae</taxon>
        <taxon>Pteridaceae</taxon>
        <taxon>Parkerioideae</taxon>
        <taxon>Ceratopteris</taxon>
    </lineage>
</organism>
<comment type="caution">
    <text evidence="2">The sequence shown here is derived from an EMBL/GenBank/DDBJ whole genome shotgun (WGS) entry which is preliminary data.</text>
</comment>
<protein>
    <submittedName>
        <fullName evidence="2">Uncharacterized protein</fullName>
    </submittedName>
</protein>
<accession>A0A8T2PYS6</accession>
<reference evidence="2" key="1">
    <citation type="submission" date="2021-08" db="EMBL/GenBank/DDBJ databases">
        <title>WGS assembly of Ceratopteris richardii.</title>
        <authorList>
            <person name="Marchant D.B."/>
            <person name="Chen G."/>
            <person name="Jenkins J."/>
            <person name="Shu S."/>
            <person name="Leebens-Mack J."/>
            <person name="Grimwood J."/>
            <person name="Schmutz J."/>
            <person name="Soltis P."/>
            <person name="Soltis D."/>
            <person name="Chen Z.-H."/>
        </authorList>
    </citation>
    <scope>NUCLEOTIDE SEQUENCE</scope>
    <source>
        <strain evidence="2">Whitten #5841</strain>
        <tissue evidence="2">Leaf</tissue>
    </source>
</reference>
<feature type="transmembrane region" description="Helical" evidence="1">
    <location>
        <begin position="40"/>
        <end position="60"/>
    </location>
</feature>
<sequence>MRQCACWGRYHSTTLLLLNRRIPLWSAPHLQKAFENIDACCYRSLNLIFVHVFFFVFPLFASNSSAKLDYGLISSCFELAYLFLACICFLVVKFQFDQIALPSVTNQVGIMKRLLFERTP</sequence>
<dbReference type="EMBL" id="CM035444">
    <property type="protein sequence ID" value="KAH7276546.1"/>
    <property type="molecule type" value="Genomic_DNA"/>
</dbReference>
<feature type="transmembrane region" description="Helical" evidence="1">
    <location>
        <begin position="72"/>
        <end position="92"/>
    </location>
</feature>